<gene>
    <name evidence="1" type="ORF">PG993_012587</name>
</gene>
<protein>
    <submittedName>
        <fullName evidence="1">Uncharacterized protein</fullName>
    </submittedName>
</protein>
<proteinExistence type="predicted"/>
<reference evidence="1 2" key="1">
    <citation type="submission" date="2023-01" db="EMBL/GenBank/DDBJ databases">
        <title>Analysis of 21 Apiospora genomes using comparative genomics revels a genus with tremendous synthesis potential of carbohydrate active enzymes and secondary metabolites.</title>
        <authorList>
            <person name="Sorensen T."/>
        </authorList>
    </citation>
    <scope>NUCLEOTIDE SEQUENCE [LARGE SCALE GENOMIC DNA]</scope>
    <source>
        <strain evidence="1 2">CBS 33761</strain>
    </source>
</reference>
<organism evidence="1 2">
    <name type="scientific">Apiospora rasikravindrae</name>
    <dbReference type="NCBI Taxonomy" id="990691"/>
    <lineage>
        <taxon>Eukaryota</taxon>
        <taxon>Fungi</taxon>
        <taxon>Dikarya</taxon>
        <taxon>Ascomycota</taxon>
        <taxon>Pezizomycotina</taxon>
        <taxon>Sordariomycetes</taxon>
        <taxon>Xylariomycetidae</taxon>
        <taxon>Amphisphaeriales</taxon>
        <taxon>Apiosporaceae</taxon>
        <taxon>Apiospora</taxon>
    </lineage>
</organism>
<name>A0ABR1S2R6_9PEZI</name>
<evidence type="ECO:0000313" key="1">
    <source>
        <dbReference type="EMBL" id="KAK8024521.1"/>
    </source>
</evidence>
<comment type="caution">
    <text evidence="1">The sequence shown here is derived from an EMBL/GenBank/DDBJ whole genome shotgun (WGS) entry which is preliminary data.</text>
</comment>
<dbReference type="Proteomes" id="UP001444661">
    <property type="component" value="Unassembled WGS sequence"/>
</dbReference>
<keyword evidence="2" id="KW-1185">Reference proteome</keyword>
<sequence>MQLVQLPCPLSRTATSRTKTPDQGITTQYCVCDKTRTLPFLTISPTVVRTKSCEYTSLPPKDNKRDVGAVASAAATSFPPLPSQMQSITAHVPIITPSPTLAGRDLTITKDLGPPTTDMKMCQVCTRVVNNEDSCSSIKDCVVQTGAVTIEAGPSSVHVGTVTGTQLYTSVSNALEGLCPTPTNNAKTECKAEGAVAVKKIPYKSGGFLAQDGELQVKVGASQYNDTQIRGALIKIAAAAAQHAATGKNCYEAEYEVEQYKRGLGRNYWWDPRRVLDSLPTVVNRGDIPHAMPSQATWCNTVGFYGPHYFNPWWKLQAQPGATAYLNIEFDFRKGTSGDFDCAVLQGAADALMFVAPEFAVGEIGLGEIIQVACDCAEGDCMLRRQEAMRNNSTSIGLQQFIAEPSGGVCLE</sequence>
<accession>A0ABR1S2R6</accession>
<evidence type="ECO:0000313" key="2">
    <source>
        <dbReference type="Proteomes" id="UP001444661"/>
    </source>
</evidence>
<dbReference type="EMBL" id="JAQQWK010000011">
    <property type="protein sequence ID" value="KAK8024521.1"/>
    <property type="molecule type" value="Genomic_DNA"/>
</dbReference>